<comment type="caution">
    <text evidence="2">The sequence shown here is derived from an EMBL/GenBank/DDBJ whole genome shotgun (WGS) entry which is preliminary data.</text>
</comment>
<accession>A0AAP2ZC19</accession>
<dbReference type="EMBL" id="JAOPJZ010000044">
    <property type="protein sequence ID" value="MCU4754446.1"/>
    <property type="molecule type" value="Genomic_DNA"/>
</dbReference>
<feature type="region of interest" description="Disordered" evidence="1">
    <location>
        <begin position="226"/>
        <end position="253"/>
    </location>
</feature>
<evidence type="ECO:0008006" key="4">
    <source>
        <dbReference type="Google" id="ProtNLM"/>
    </source>
</evidence>
<dbReference type="AlphaFoldDB" id="A0AAP2ZC19"/>
<evidence type="ECO:0000256" key="1">
    <source>
        <dbReference type="SAM" id="MobiDB-lite"/>
    </source>
</evidence>
<proteinExistence type="predicted"/>
<keyword evidence="3" id="KW-1185">Reference proteome</keyword>
<sequence>MRRQSSTGDYQRSVKPLQVRANLERCLLSRTLRVATGRLLTTEQVAALSREAVVSSGRSRAVARNPTLADGSTAASRIFEKLTTQRLPVSDRPFFVPEQVRWYHRQRLRLQTWRACGRQCVAPIDPTATLEISPEAITHTLDRSRRRRLESSTPGHVQAVTGGDWDRAGTRFLESAPYRTVADVLGAQSEIELDEEGQLEAPAEGSIARLEWLLVDIATGGYRSVAERRKRRRDPTEPSILDPHPQLPPAKSEVRVTVGRDGRLLVHSGHGRLAVARLLGVRSIPVHVYVRHERWQRRRDRVVLTGSGGGTHPDLACLEP</sequence>
<protein>
    <recommendedName>
        <fullName evidence="4">ParB/Sulfiredoxin domain-containing protein</fullName>
    </recommendedName>
</protein>
<name>A0AAP2ZC19_9EURY</name>
<evidence type="ECO:0000313" key="3">
    <source>
        <dbReference type="Proteomes" id="UP001321047"/>
    </source>
</evidence>
<gene>
    <name evidence="2" type="ORF">OB919_21175</name>
</gene>
<dbReference type="Proteomes" id="UP001321047">
    <property type="component" value="Unassembled WGS sequence"/>
</dbReference>
<organism evidence="2 3">
    <name type="scientific">Natronosalvus hydrolyticus</name>
    <dbReference type="NCBI Taxonomy" id="2979988"/>
    <lineage>
        <taxon>Archaea</taxon>
        <taxon>Methanobacteriati</taxon>
        <taxon>Methanobacteriota</taxon>
        <taxon>Stenosarchaea group</taxon>
        <taxon>Halobacteria</taxon>
        <taxon>Halobacteriales</taxon>
        <taxon>Natrialbaceae</taxon>
        <taxon>Natronosalvus</taxon>
    </lineage>
</organism>
<evidence type="ECO:0000313" key="2">
    <source>
        <dbReference type="EMBL" id="MCU4754446.1"/>
    </source>
</evidence>
<dbReference type="RefSeq" id="WP_342810745.1">
    <property type="nucleotide sequence ID" value="NZ_JAOPJZ010000044.1"/>
</dbReference>
<reference evidence="2 3" key="1">
    <citation type="submission" date="2022-09" db="EMBL/GenBank/DDBJ databases">
        <title>Enrichment on poylsaccharides allowed isolation of novel metabolic and taxonomic groups of Haloarchaea.</title>
        <authorList>
            <person name="Sorokin D.Y."/>
            <person name="Elcheninov A.G."/>
            <person name="Khizhniak T.V."/>
            <person name="Kolganova T.V."/>
            <person name="Kublanov I.V."/>
        </authorList>
    </citation>
    <scope>NUCLEOTIDE SEQUENCE [LARGE SCALE GENOMIC DNA]</scope>
    <source>
        <strain evidence="2 3">AArc-curdl1</strain>
    </source>
</reference>